<dbReference type="AlphaFoldDB" id="A0A2U4ADW7"/>
<evidence type="ECO:0000313" key="1">
    <source>
        <dbReference type="Proteomes" id="UP000245320"/>
    </source>
</evidence>
<accession>A0A2U4ADW7</accession>
<gene>
    <name evidence="2" type="primary">LOC109548002</name>
</gene>
<organism evidence="1 2">
    <name type="scientific">Tursiops truncatus</name>
    <name type="common">Atlantic bottle-nosed dolphin</name>
    <name type="synonym">Delphinus truncatus</name>
    <dbReference type="NCBI Taxonomy" id="9739"/>
    <lineage>
        <taxon>Eukaryota</taxon>
        <taxon>Metazoa</taxon>
        <taxon>Chordata</taxon>
        <taxon>Craniata</taxon>
        <taxon>Vertebrata</taxon>
        <taxon>Euteleostomi</taxon>
        <taxon>Mammalia</taxon>
        <taxon>Eutheria</taxon>
        <taxon>Laurasiatheria</taxon>
        <taxon>Artiodactyla</taxon>
        <taxon>Whippomorpha</taxon>
        <taxon>Cetacea</taxon>
        <taxon>Odontoceti</taxon>
        <taxon>Delphinidae</taxon>
        <taxon>Tursiops</taxon>
    </lineage>
</organism>
<evidence type="ECO:0000313" key="2">
    <source>
        <dbReference type="RefSeq" id="XP_019778989.2"/>
    </source>
</evidence>
<dbReference type="RefSeq" id="XP_019778989.2">
    <property type="nucleotide sequence ID" value="XM_019923430.2"/>
</dbReference>
<reference evidence="2" key="1">
    <citation type="submission" date="2025-08" db="UniProtKB">
        <authorList>
            <consortium name="RefSeq"/>
        </authorList>
    </citation>
    <scope>IDENTIFICATION</scope>
    <source>
        <tissue evidence="2">Spleen</tissue>
    </source>
</reference>
<proteinExistence type="predicted"/>
<protein>
    <submittedName>
        <fullName evidence="2">Uncharacterized protein LOC109548002</fullName>
    </submittedName>
</protein>
<dbReference type="Proteomes" id="UP000245320">
    <property type="component" value="Chromosome 7"/>
</dbReference>
<dbReference type="InParanoid" id="A0A2U4ADW7"/>
<keyword evidence="1" id="KW-1185">Reference proteome</keyword>
<sequence length="210" mass="23158">MWWLRGPGRRPGGCRGRPDTPRVIAALGISASSGGLDREERPPALFFFPLEHVPRSPRRKWSLLLGRTLSLPSFPCVCGKVSLRAEVQAETSGLGAGGVDCLPPWSRDHLGASQVGFRLSPSRRAWHQNMEKELPSHCKGRTPGSPHWGHRDSDLCKHPSFPEPDECTLVSDTSQARFWDVCSDSLNDPGFWGQYLTSPVLQPLISDKGV</sequence>
<name>A0A2U4ADW7_TURTR</name>